<evidence type="ECO:0000313" key="2">
    <source>
        <dbReference type="Proteomes" id="UP000678895"/>
    </source>
</evidence>
<keyword evidence="2" id="KW-1185">Reference proteome</keyword>
<evidence type="ECO:0000313" key="1">
    <source>
        <dbReference type="EMBL" id="GIO44186.1"/>
    </source>
</evidence>
<organism evidence="1 2">
    <name type="scientific">Paenibacillus apis</name>
    <dbReference type="NCBI Taxonomy" id="1792174"/>
    <lineage>
        <taxon>Bacteria</taxon>
        <taxon>Bacillati</taxon>
        <taxon>Bacillota</taxon>
        <taxon>Bacilli</taxon>
        <taxon>Bacillales</taxon>
        <taxon>Paenibacillaceae</taxon>
        <taxon>Paenibacillus</taxon>
    </lineage>
</organism>
<proteinExistence type="predicted"/>
<reference evidence="1" key="1">
    <citation type="submission" date="2021-03" db="EMBL/GenBank/DDBJ databases">
        <title>Antimicrobial resistance genes in bacteria isolated from Japanese honey, and their potential for conferring macrolide and lincosamide resistance in the American foulbrood pathogen Paenibacillus larvae.</title>
        <authorList>
            <person name="Okamoto M."/>
            <person name="Kumagai M."/>
            <person name="Kanamori H."/>
            <person name="Takamatsu D."/>
        </authorList>
    </citation>
    <scope>NUCLEOTIDE SEQUENCE</scope>
    <source>
        <strain evidence="1">J41TS4</strain>
    </source>
</reference>
<dbReference type="EMBL" id="BORS01000015">
    <property type="protein sequence ID" value="GIO44186.1"/>
    <property type="molecule type" value="Genomic_DNA"/>
</dbReference>
<dbReference type="Proteomes" id="UP000678895">
    <property type="component" value="Unassembled WGS sequence"/>
</dbReference>
<dbReference type="AlphaFoldDB" id="A0A920CKR0"/>
<protein>
    <submittedName>
        <fullName evidence="1">Uncharacterized protein</fullName>
    </submittedName>
</protein>
<name>A0A920CKR0_9BACL</name>
<accession>A0A920CKR0</accession>
<comment type="caution">
    <text evidence="1">The sequence shown here is derived from an EMBL/GenBank/DDBJ whole genome shotgun (WGS) entry which is preliminary data.</text>
</comment>
<sequence>MAKFTEGVEIGFHISDDGEVVLRPVAAYPEANDQDSLRKLFLSLRGSSKSGVRSHEELYEPMGDESI</sequence>
<gene>
    <name evidence="1" type="ORF">J41TS4_39440</name>
</gene>